<dbReference type="AlphaFoldDB" id="A0AAN5D0N5"/>
<feature type="region of interest" description="Disordered" evidence="2">
    <location>
        <begin position="17"/>
        <end position="39"/>
    </location>
</feature>
<organism evidence="3 4">
    <name type="scientific">Pristionchus mayeri</name>
    <dbReference type="NCBI Taxonomy" id="1317129"/>
    <lineage>
        <taxon>Eukaryota</taxon>
        <taxon>Metazoa</taxon>
        <taxon>Ecdysozoa</taxon>
        <taxon>Nematoda</taxon>
        <taxon>Chromadorea</taxon>
        <taxon>Rhabditida</taxon>
        <taxon>Rhabditina</taxon>
        <taxon>Diplogasteromorpha</taxon>
        <taxon>Diplogasteroidea</taxon>
        <taxon>Neodiplogasteridae</taxon>
        <taxon>Pristionchus</taxon>
    </lineage>
</organism>
<sequence length="144" mass="15893">LQRSSSLPLPTRVRMASNGVAHDETPNQPDSNGHSDGSLATLTQGEIDKIAKTVLDNVIGQQVYTYSESSAWNQLIVEQITTELVRSQRPYKFIVTSALLQTANGSGLNVSSVSYWNKSTDLSFSYRWENKHMLAVVNVFAVAF</sequence>
<comment type="caution">
    <text evidence="3">The sequence shown here is derived from an EMBL/GenBank/DDBJ whole genome shotgun (WGS) entry which is preliminary data.</text>
</comment>
<dbReference type="EMBL" id="BTRK01000005">
    <property type="protein sequence ID" value="GMR54191.1"/>
    <property type="molecule type" value="Genomic_DNA"/>
</dbReference>
<dbReference type="Proteomes" id="UP001328107">
    <property type="component" value="Unassembled WGS sequence"/>
</dbReference>
<evidence type="ECO:0000256" key="2">
    <source>
        <dbReference type="SAM" id="MobiDB-lite"/>
    </source>
</evidence>
<dbReference type="PANTHER" id="PTHR21255:SF4">
    <property type="entry name" value="DYNEIN LIGHT CHAIN TCTEX-TYPE"/>
    <property type="match status" value="1"/>
</dbReference>
<protein>
    <submittedName>
        <fullName evidence="3">Uncharacterized protein</fullName>
    </submittedName>
</protein>
<dbReference type="Gene3D" id="3.30.1140.40">
    <property type="entry name" value="Tctex-1"/>
    <property type="match status" value="1"/>
</dbReference>
<reference evidence="4" key="1">
    <citation type="submission" date="2022-10" db="EMBL/GenBank/DDBJ databases">
        <title>Genome assembly of Pristionchus species.</title>
        <authorList>
            <person name="Yoshida K."/>
            <person name="Sommer R.J."/>
        </authorList>
    </citation>
    <scope>NUCLEOTIDE SEQUENCE [LARGE SCALE GENOMIC DNA]</scope>
    <source>
        <strain evidence="4">RS5460</strain>
    </source>
</reference>
<name>A0AAN5D0N5_9BILA</name>
<feature type="non-terminal residue" evidence="3">
    <location>
        <position position="1"/>
    </location>
</feature>
<gene>
    <name evidence="3" type="ORF">PMAYCL1PPCAC_24386</name>
</gene>
<dbReference type="GO" id="GO:0045505">
    <property type="term" value="F:dynein intermediate chain binding"/>
    <property type="evidence" value="ECO:0007669"/>
    <property type="project" value="TreeGrafter"/>
</dbReference>
<dbReference type="GO" id="GO:0005868">
    <property type="term" value="C:cytoplasmic dynein complex"/>
    <property type="evidence" value="ECO:0007669"/>
    <property type="project" value="TreeGrafter"/>
</dbReference>
<evidence type="ECO:0000313" key="3">
    <source>
        <dbReference type="EMBL" id="GMR54191.1"/>
    </source>
</evidence>
<dbReference type="GO" id="GO:0007018">
    <property type="term" value="P:microtubule-based movement"/>
    <property type="evidence" value="ECO:0007669"/>
    <property type="project" value="TreeGrafter"/>
</dbReference>
<accession>A0AAN5D0N5</accession>
<proteinExistence type="inferred from homology"/>
<dbReference type="InterPro" id="IPR005334">
    <property type="entry name" value="Tctex-1-like"/>
</dbReference>
<evidence type="ECO:0000256" key="1">
    <source>
        <dbReference type="ARBA" id="ARBA00005361"/>
    </source>
</evidence>
<dbReference type="PANTHER" id="PTHR21255">
    <property type="entry name" value="T-COMPLEX-ASSOCIATED-TESTIS-EXPRESSED 1/ DYNEIN LIGHT CHAIN"/>
    <property type="match status" value="1"/>
</dbReference>
<dbReference type="CDD" id="cd21455">
    <property type="entry name" value="DLC-like_DYNLT1_DYNLT3"/>
    <property type="match status" value="1"/>
</dbReference>
<keyword evidence="4" id="KW-1185">Reference proteome</keyword>
<dbReference type="Pfam" id="PF03645">
    <property type="entry name" value="Tctex-1"/>
    <property type="match status" value="1"/>
</dbReference>
<evidence type="ECO:0000313" key="4">
    <source>
        <dbReference type="Proteomes" id="UP001328107"/>
    </source>
</evidence>
<comment type="similarity">
    <text evidence="1">Belongs to the dynein light chain Tctex-type family.</text>
</comment>
<dbReference type="GO" id="GO:0005737">
    <property type="term" value="C:cytoplasm"/>
    <property type="evidence" value="ECO:0007669"/>
    <property type="project" value="TreeGrafter"/>
</dbReference>
<feature type="compositionally biased region" description="Polar residues" evidence="2">
    <location>
        <begin position="26"/>
        <end position="39"/>
    </location>
</feature>
<dbReference type="InterPro" id="IPR038586">
    <property type="entry name" value="Tctex-1-like_sf"/>
</dbReference>